<dbReference type="OrthoDB" id="9994260at2"/>
<dbReference type="EMBL" id="CP003659">
    <property type="protein sequence ID" value="AFZ59381.1"/>
    <property type="molecule type" value="Genomic_DNA"/>
</dbReference>
<reference evidence="2" key="1">
    <citation type="journal article" date="2013" name="Proc. Natl. Acad. Sci. U.S.A.">
        <title>Improving the coverage of the cyanobacterial phylum using diversity-driven genome sequencing.</title>
        <authorList>
            <person name="Shih P.M."/>
            <person name="Wu D."/>
            <person name="Latifi A."/>
            <person name="Axen S.D."/>
            <person name="Fewer D.P."/>
            <person name="Talla E."/>
            <person name="Calteau A."/>
            <person name="Cai F."/>
            <person name="Tandeau de Marsac N."/>
            <person name="Rippka R."/>
            <person name="Herdman M."/>
            <person name="Sivonen K."/>
            <person name="Coursin T."/>
            <person name="Laurent T."/>
            <person name="Goodwin L."/>
            <person name="Nolan M."/>
            <person name="Davenport K.W."/>
            <person name="Han C.S."/>
            <person name="Rubin E.M."/>
            <person name="Eisen J.A."/>
            <person name="Woyke T."/>
            <person name="Gugger M."/>
            <person name="Kerfeld C.A."/>
        </authorList>
    </citation>
    <scope>NUCLEOTIDE SEQUENCE [LARGE SCALE GENOMIC DNA]</scope>
    <source>
        <strain evidence="2">ATCC 27899 / PCC 7122</strain>
    </source>
</reference>
<sequence length="119" mass="13834">MKRISFNTSEYKATITFEDGSNLEVDFEAIVNEFKLNKLKSYVLCHWQSRPKGLRGYGFYDSTSKTYNCIDWNSVTISKCFIRTLQLDELVHVSSVPTAVLLFPNVRLKRINTDNWIIT</sequence>
<protein>
    <submittedName>
        <fullName evidence="1">Uncharacterized protein</fullName>
    </submittedName>
</protein>
<evidence type="ECO:0000313" key="1">
    <source>
        <dbReference type="EMBL" id="AFZ59381.1"/>
    </source>
</evidence>
<dbReference type="HOGENOM" id="CLU_2056444_0_0_3"/>
<gene>
    <name evidence="1" type="ordered locus">Anacy_4011</name>
</gene>
<keyword evidence="2" id="KW-1185">Reference proteome</keyword>
<dbReference type="AlphaFoldDB" id="K9ZJJ8"/>
<accession>K9ZJJ8</accession>
<proteinExistence type="predicted"/>
<dbReference type="STRING" id="272123.Anacy_4011"/>
<dbReference type="PATRIC" id="fig|272123.3.peg.4357"/>
<name>K9ZJJ8_ANACC</name>
<dbReference type="KEGG" id="acy:Anacy_4011"/>
<dbReference type="RefSeq" id="WP_015215999.1">
    <property type="nucleotide sequence ID" value="NC_019771.1"/>
</dbReference>
<dbReference type="Proteomes" id="UP000010474">
    <property type="component" value="Chromosome"/>
</dbReference>
<evidence type="ECO:0000313" key="2">
    <source>
        <dbReference type="Proteomes" id="UP000010474"/>
    </source>
</evidence>
<organism evidence="1 2">
    <name type="scientific">Anabaena cylindrica (strain ATCC 27899 / PCC 7122)</name>
    <dbReference type="NCBI Taxonomy" id="272123"/>
    <lineage>
        <taxon>Bacteria</taxon>
        <taxon>Bacillati</taxon>
        <taxon>Cyanobacteriota</taxon>
        <taxon>Cyanophyceae</taxon>
        <taxon>Nostocales</taxon>
        <taxon>Nostocaceae</taxon>
        <taxon>Anabaena</taxon>
    </lineage>
</organism>